<sequence length="137" mass="14834">MIKIIVGSRGSGKTKTLIDQINEAAKTSAGNVICLDKTLKLQYDLATNVRLVDIDQYGIKGFGEFLGFVCGLMAGNYDITHIFVDSILKVGGAEKDLDGLGVMLGEIDELKDAKDIEFVFTVSAEEAALPESVRKYL</sequence>
<reference evidence="1" key="1">
    <citation type="submission" date="2015-09" db="EMBL/GenBank/DDBJ databases">
        <authorList>
            <consortium name="Pathogen Informatics"/>
        </authorList>
    </citation>
    <scope>NUCLEOTIDE SEQUENCE</scope>
    <source>
        <strain evidence="1">2789STDY5834896</strain>
    </source>
</reference>
<name>A0A1C6HI37_9FIRM</name>
<dbReference type="EMBL" id="FMHG01000001">
    <property type="protein sequence ID" value="SCJ56865.1"/>
    <property type="molecule type" value="Genomic_DNA"/>
</dbReference>
<gene>
    <name evidence="1" type="ORF">SAMEA3545359_00851</name>
</gene>
<evidence type="ECO:0000313" key="1">
    <source>
        <dbReference type="EMBL" id="SCJ56865.1"/>
    </source>
</evidence>
<accession>A0A1C6HI37</accession>
<evidence type="ECO:0008006" key="2">
    <source>
        <dbReference type="Google" id="ProtNLM"/>
    </source>
</evidence>
<dbReference type="AlphaFoldDB" id="A0A1C6HI37"/>
<proteinExistence type="predicted"/>
<protein>
    <recommendedName>
        <fullName evidence="2">Twitching motility protein PilT</fullName>
    </recommendedName>
</protein>
<organism evidence="1">
    <name type="scientific">uncultured Anaerotruncus sp</name>
    <dbReference type="NCBI Taxonomy" id="905011"/>
    <lineage>
        <taxon>Bacteria</taxon>
        <taxon>Bacillati</taxon>
        <taxon>Bacillota</taxon>
        <taxon>Clostridia</taxon>
        <taxon>Eubacteriales</taxon>
        <taxon>Oscillospiraceae</taxon>
        <taxon>Anaerotruncus</taxon>
        <taxon>environmental samples</taxon>
    </lineage>
</organism>